<comment type="caution">
    <text evidence="4">The sequence shown here is derived from an EMBL/GenBank/DDBJ whole genome shotgun (WGS) entry which is preliminary data.</text>
</comment>
<feature type="domain" description="Guanylate cyclase" evidence="3">
    <location>
        <begin position="312"/>
        <end position="387"/>
    </location>
</feature>
<dbReference type="Pfam" id="PF00211">
    <property type="entry name" value="Guanylate_cyc"/>
    <property type="match status" value="1"/>
</dbReference>
<evidence type="ECO:0000256" key="2">
    <source>
        <dbReference type="ARBA" id="ARBA00022840"/>
    </source>
</evidence>
<dbReference type="GO" id="GO:0004016">
    <property type="term" value="F:adenylate cyclase activity"/>
    <property type="evidence" value="ECO:0007669"/>
    <property type="project" value="UniProtKB-ARBA"/>
</dbReference>
<dbReference type="SUPFAM" id="SSF55073">
    <property type="entry name" value="Nucleotide cyclase"/>
    <property type="match status" value="2"/>
</dbReference>
<protein>
    <submittedName>
        <fullName evidence="4">Adenylate/guanylate cyclase domain-containing protein</fullName>
    </submittedName>
</protein>
<dbReference type="PROSITE" id="PS50125">
    <property type="entry name" value="GUANYLATE_CYCLASE_2"/>
    <property type="match status" value="2"/>
</dbReference>
<dbReference type="GO" id="GO:0009190">
    <property type="term" value="P:cyclic nucleotide biosynthetic process"/>
    <property type="evidence" value="ECO:0007669"/>
    <property type="project" value="InterPro"/>
</dbReference>
<reference evidence="4 5" key="1">
    <citation type="submission" date="2018-12" db="EMBL/GenBank/DDBJ databases">
        <title>Genome Sequence of Candidatus Viridilinea halotolerans isolated from saline sulfide-rich spring.</title>
        <authorList>
            <person name="Grouzdev D.S."/>
            <person name="Burganskaya E.I."/>
            <person name="Krutkina M.S."/>
            <person name="Sukhacheva M.V."/>
            <person name="Gorlenko V.M."/>
        </authorList>
    </citation>
    <scope>NUCLEOTIDE SEQUENCE [LARGE SCALE GENOMIC DNA]</scope>
    <source>
        <strain evidence="4">Chok-6</strain>
    </source>
</reference>
<evidence type="ECO:0000256" key="1">
    <source>
        <dbReference type="ARBA" id="ARBA00022741"/>
    </source>
</evidence>
<dbReference type="Gene3D" id="3.30.70.1230">
    <property type="entry name" value="Nucleotide cyclase"/>
    <property type="match status" value="2"/>
</dbReference>
<dbReference type="GO" id="GO:0005524">
    <property type="term" value="F:ATP binding"/>
    <property type="evidence" value="ECO:0007669"/>
    <property type="project" value="UniProtKB-KW"/>
</dbReference>
<feature type="domain" description="Guanylate cyclase" evidence="3">
    <location>
        <begin position="40"/>
        <end position="181"/>
    </location>
</feature>
<dbReference type="InterPro" id="IPR027417">
    <property type="entry name" value="P-loop_NTPase"/>
</dbReference>
<proteinExistence type="predicted"/>
<dbReference type="InterPro" id="IPR029787">
    <property type="entry name" value="Nucleotide_cyclase"/>
</dbReference>
<keyword evidence="2" id="KW-0067">ATP-binding</keyword>
<accession>A0A426TT25</accession>
<dbReference type="Pfam" id="PF13191">
    <property type="entry name" value="AAA_16"/>
    <property type="match status" value="1"/>
</dbReference>
<evidence type="ECO:0000313" key="5">
    <source>
        <dbReference type="Proteomes" id="UP000280307"/>
    </source>
</evidence>
<dbReference type="InterPro" id="IPR001054">
    <property type="entry name" value="A/G_cyclase"/>
</dbReference>
<evidence type="ECO:0000259" key="3">
    <source>
        <dbReference type="PROSITE" id="PS50125"/>
    </source>
</evidence>
<organism evidence="4 5">
    <name type="scientific">Candidatus Viridilinea halotolerans</name>
    <dbReference type="NCBI Taxonomy" id="2491704"/>
    <lineage>
        <taxon>Bacteria</taxon>
        <taxon>Bacillati</taxon>
        <taxon>Chloroflexota</taxon>
        <taxon>Chloroflexia</taxon>
        <taxon>Chloroflexales</taxon>
        <taxon>Chloroflexineae</taxon>
        <taxon>Oscillochloridaceae</taxon>
        <taxon>Candidatus Viridilinea</taxon>
    </lineage>
</organism>
<dbReference type="PANTHER" id="PTHR16305:SF28">
    <property type="entry name" value="GUANYLATE CYCLASE DOMAIN-CONTAINING PROTEIN"/>
    <property type="match status" value="1"/>
</dbReference>
<sequence length="1039" mass="111377">MTTLAPLEELASYVPALILRHMAADEQATLAPACECFPAALLFADLSGFTALTERLARQSLAGAEELTRILDLYFGHLVAVVTSHGGDVVKFAGDGLLALWYGPEALPTLTQRAIQCGLAVQMMMAPDVWASLDGDNLTPPLKVRVGVGAGTVTAMRLGGVFGRWELLIAGEAVKEAGLAEAEARSGDVVISARAWGLVQDACFGTALPSGSVRLDGLIDAPALRALVLPPLVPAMAEPLRAFVPKAILARTDAGQTAWLAEQRRISVLFVRLLDLHADTPLAQAQAILHRLQRTLYRYEGSITRLGADAQGPTLVAVLGLPPLAHENDAERAVRVALAIRAALHDLGCRVAIGVSSGRALCSAVGGKMRREYTMMGPMVNRSARLMQAALKRGTALAILCDEQTFRATRTQLTFTPLAPLSLKGFTAPVPVFSPLPDALSLPLNLPEATLIGRTSERQLLAARIAHLRTERSGGIVIIEGEAGLGKSALLNAARELAQQADLIVLNGAGSPLDLPPYHAWCAIYADLLPLLTSESIDPSGANGFAPASADDADQIARELARRALLLLEDLELSEFAPLLAAVAPLSMPETAHTAALAGQTRADQTRDLLVRLLAHAATRSPLLLIFEDAQWLDANSWALLHAAITRIPTLLCLLATRPMASPPLAFQQLAYRPDSVRMQLTGLTADELRQLLARRLGVAKVPNTLSDLISARAQGNPFMAEEILTALRERGLLEVNDGICQLNTDDPGQLTALGNLPDTIEGLIISRIDRLTAAQQLTLKVASVIGQCFALNTLAALHPVEDDHQILVAQLFALQQAGLVVIEAFEPTLIYAFKHVVGCEVAYNLMSFGQRRQLHEQLATYCEAQAPGASATAVQLAHHWRQAGQALRAIPYLAAAGNEALQAGAYNEAARLLDEALTLATQAPDAFDQVSYARWERQLGATRHALGQHQAGRDHLLSAVARLGYPLEVRQGYIIWALVGEIVQWLKHHWLGPTPPAIPEAARAEVACAYHLLAQWAYHAGHPIPALYVALRRRRMGG</sequence>
<dbReference type="InterPro" id="IPR041664">
    <property type="entry name" value="AAA_16"/>
</dbReference>
<dbReference type="AlphaFoldDB" id="A0A426TT25"/>
<dbReference type="GO" id="GO:0005737">
    <property type="term" value="C:cytoplasm"/>
    <property type="evidence" value="ECO:0007669"/>
    <property type="project" value="TreeGrafter"/>
</dbReference>
<gene>
    <name evidence="4" type="ORF">EI684_18855</name>
</gene>
<dbReference type="CDD" id="cd07302">
    <property type="entry name" value="CHD"/>
    <property type="match status" value="2"/>
</dbReference>
<dbReference type="EMBL" id="RSAS01000785">
    <property type="protein sequence ID" value="RRR67469.1"/>
    <property type="molecule type" value="Genomic_DNA"/>
</dbReference>
<dbReference type="Proteomes" id="UP000280307">
    <property type="component" value="Unassembled WGS sequence"/>
</dbReference>
<dbReference type="SUPFAM" id="SSF52540">
    <property type="entry name" value="P-loop containing nucleoside triphosphate hydrolases"/>
    <property type="match status" value="1"/>
</dbReference>
<dbReference type="GO" id="GO:0035556">
    <property type="term" value="P:intracellular signal transduction"/>
    <property type="evidence" value="ECO:0007669"/>
    <property type="project" value="InterPro"/>
</dbReference>
<evidence type="ECO:0000313" key="4">
    <source>
        <dbReference type="EMBL" id="RRR67469.1"/>
    </source>
</evidence>
<keyword evidence="1" id="KW-0547">Nucleotide-binding</keyword>
<name>A0A426TT25_9CHLR</name>
<dbReference type="SMART" id="SM00044">
    <property type="entry name" value="CYCc"/>
    <property type="match status" value="1"/>
</dbReference>
<dbReference type="PANTHER" id="PTHR16305">
    <property type="entry name" value="TESTICULAR SOLUBLE ADENYLYL CYCLASE"/>
    <property type="match status" value="1"/>
</dbReference>